<dbReference type="Pfam" id="PF16921">
    <property type="entry name" value="Tex_YqgF"/>
    <property type="match status" value="1"/>
</dbReference>
<evidence type="ECO:0000313" key="3">
    <source>
        <dbReference type="EMBL" id="MBB5176084.1"/>
    </source>
</evidence>
<dbReference type="Gene3D" id="1.10.150.310">
    <property type="entry name" value="Tex RuvX-like domain-like"/>
    <property type="match status" value="1"/>
</dbReference>
<dbReference type="SUPFAM" id="SSF47781">
    <property type="entry name" value="RuvA domain 2-like"/>
    <property type="match status" value="2"/>
</dbReference>
<dbReference type="Gene3D" id="2.40.50.140">
    <property type="entry name" value="Nucleic acid-binding proteins"/>
    <property type="match status" value="1"/>
</dbReference>
<dbReference type="GO" id="GO:0005737">
    <property type="term" value="C:cytoplasm"/>
    <property type="evidence" value="ECO:0007669"/>
    <property type="project" value="UniProtKB-ARBA"/>
</dbReference>
<dbReference type="InterPro" id="IPR044146">
    <property type="entry name" value="S1_Tex"/>
</dbReference>
<dbReference type="RefSeq" id="WP_183673975.1">
    <property type="nucleotide sequence ID" value="NZ_CBCRYX010000007.1"/>
</dbReference>
<gene>
    <name evidence="3" type="ORF">HNQ45_000968</name>
</gene>
<dbReference type="Pfam" id="PF12836">
    <property type="entry name" value="HHH_3"/>
    <property type="match status" value="1"/>
</dbReference>
<dbReference type="CDD" id="cd05685">
    <property type="entry name" value="S1_Tex"/>
    <property type="match status" value="1"/>
</dbReference>
<dbReference type="Pfam" id="PF22706">
    <property type="entry name" value="Tex_central_region"/>
    <property type="match status" value="1"/>
</dbReference>
<dbReference type="InterPro" id="IPR003029">
    <property type="entry name" value="S1_domain"/>
</dbReference>
<dbReference type="GO" id="GO:0006139">
    <property type="term" value="P:nucleobase-containing compound metabolic process"/>
    <property type="evidence" value="ECO:0007669"/>
    <property type="project" value="InterPro"/>
</dbReference>
<dbReference type="GO" id="GO:0003735">
    <property type="term" value="F:structural constituent of ribosome"/>
    <property type="evidence" value="ECO:0007669"/>
    <property type="project" value="TreeGrafter"/>
</dbReference>
<name>A0A9Q2D075_9STAP</name>
<dbReference type="InterPro" id="IPR010994">
    <property type="entry name" value="RuvA_2-like"/>
</dbReference>
<feature type="domain" description="S1 motif" evidence="2">
    <location>
        <begin position="642"/>
        <end position="711"/>
    </location>
</feature>
<evidence type="ECO:0000313" key="4">
    <source>
        <dbReference type="Proteomes" id="UP000579136"/>
    </source>
</evidence>
<dbReference type="Gene3D" id="1.10.3500.10">
    <property type="entry name" value="Tex N-terminal region-like"/>
    <property type="match status" value="1"/>
</dbReference>
<dbReference type="InterPro" id="IPR023319">
    <property type="entry name" value="Tex-like_HTH_dom_sf"/>
</dbReference>
<comment type="caution">
    <text evidence="3">The sequence shown here is derived from an EMBL/GenBank/DDBJ whole genome shotgun (WGS) entry which is preliminary data.</text>
</comment>
<dbReference type="Pfam" id="PF09371">
    <property type="entry name" value="Tex_N"/>
    <property type="match status" value="1"/>
</dbReference>
<sequence length="712" mass="81267">MNEQLVKELSKKLKIKNEYIENVLNMLKDNATVPFIARYRKEQTGGLDEVSIKEISDEYHYLEELEKRKEDVIRLIDEQGLLTEDLRNQILRQTSQARVEDLYRPFRQKKKTRATEAKRKGLEPLATLLYKQEMSEEELLKEAENYITDEVKSVKEAIEGAKDIIAEIISDNPQHRMYILSVINNHSKIASTEKKGHDDKESIYEMYYDYSERVKTIPSHRILAMNRGEKENVLRISFNHDDEKIISYLYRQEISENSKAEDILKETIEDSLKRLILPSLEREVRNDITKKGETHAVNIFEENLKSLLLQPPLKNHTILGVDPAFRTGCKLAVIDSNGTFLDKNVIYPHSSKNTEKSEAIFKDLIEKHSVTLIAIGNGTASRETEEFVANFLKTHELDIPFIIVNEAGASVYSASDLAREEFPNFEVEERSAVSIARRIQDPLAELVKIDPKSLGVGQYQHDINQKFLNESLDFVVETAVNQVGVDVNTASYKLLEHVSGLNKTISRNIVEFRETEGITKRSDLKKVKRLGPKTFEQAVGFLRIVGGEEPLDQTPIHPEQYKNTYNLLKEIDASIDELGEESIKEKLNTLDKRKYSEENDIGLPTLNDIIDSLIAPLRDIRDKYDTPILKSDVLEISDLKEGMKLSGTVRNVTDFGAFVDVGVDQDGLVHISQLANRYIKHPLDVVSSGDIVEVTVLSVDEKKKRIALTMKN</sequence>
<dbReference type="Gene3D" id="1.10.10.650">
    <property type="entry name" value="RuvA domain 2-like"/>
    <property type="match status" value="1"/>
</dbReference>
<dbReference type="InterPro" id="IPR006641">
    <property type="entry name" value="YqgF/RNaseH-like_dom"/>
</dbReference>
<organism evidence="3 4">
    <name type="scientific">Nosocomiicoccus ampullae</name>
    <dbReference type="NCBI Taxonomy" id="489910"/>
    <lineage>
        <taxon>Bacteria</taxon>
        <taxon>Bacillati</taxon>
        <taxon>Bacillota</taxon>
        <taxon>Bacilli</taxon>
        <taxon>Bacillales</taxon>
        <taxon>Staphylococcaceae</taxon>
        <taxon>Nosocomiicoccus</taxon>
    </lineage>
</organism>
<dbReference type="PANTHER" id="PTHR10724">
    <property type="entry name" value="30S RIBOSOMAL PROTEIN S1"/>
    <property type="match status" value="1"/>
</dbReference>
<dbReference type="Gene3D" id="3.30.420.140">
    <property type="entry name" value="YqgF/RNase H-like domain"/>
    <property type="match status" value="1"/>
</dbReference>
<dbReference type="InterPro" id="IPR041692">
    <property type="entry name" value="HHH_9"/>
</dbReference>
<dbReference type="InterPro" id="IPR023323">
    <property type="entry name" value="Tex-like_dom_sf"/>
</dbReference>
<dbReference type="InterPro" id="IPR012337">
    <property type="entry name" value="RNaseH-like_sf"/>
</dbReference>
<dbReference type="SMART" id="SM00732">
    <property type="entry name" value="YqgFc"/>
    <property type="match status" value="1"/>
</dbReference>
<dbReference type="SMART" id="SM00316">
    <property type="entry name" value="S1"/>
    <property type="match status" value="1"/>
</dbReference>
<dbReference type="InterPro" id="IPR055179">
    <property type="entry name" value="Tex-like_central_region"/>
</dbReference>
<dbReference type="Proteomes" id="UP000579136">
    <property type="component" value="Unassembled WGS sequence"/>
</dbReference>
<dbReference type="SUPFAM" id="SSF50249">
    <property type="entry name" value="Nucleic acid-binding proteins"/>
    <property type="match status" value="1"/>
</dbReference>
<keyword evidence="4" id="KW-1185">Reference proteome</keyword>
<dbReference type="GO" id="GO:0003729">
    <property type="term" value="F:mRNA binding"/>
    <property type="evidence" value="ECO:0007669"/>
    <property type="project" value="TreeGrafter"/>
</dbReference>
<comment type="function">
    <text evidence="1">Binds mRNA; thus facilitating recognition of the initiation point. It is needed to translate mRNA with a short Shine-Dalgarno (SD) purine-rich sequence.</text>
</comment>
<dbReference type="Pfam" id="PF00575">
    <property type="entry name" value="S1"/>
    <property type="match status" value="1"/>
</dbReference>
<dbReference type="EMBL" id="JACHHF010000004">
    <property type="protein sequence ID" value="MBB5176084.1"/>
    <property type="molecule type" value="Genomic_DNA"/>
</dbReference>
<dbReference type="InterPro" id="IPR037027">
    <property type="entry name" value="YqgF/RNaseH-like_dom_sf"/>
</dbReference>
<dbReference type="PROSITE" id="PS50126">
    <property type="entry name" value="S1"/>
    <property type="match status" value="1"/>
</dbReference>
<dbReference type="FunFam" id="3.30.420.140:FF:000001">
    <property type="entry name" value="RNA-binding transcriptional accessory protein"/>
    <property type="match status" value="1"/>
</dbReference>
<dbReference type="FunFam" id="2.40.50.140:FF:000051">
    <property type="entry name" value="RNA-binding transcriptional accessory protein"/>
    <property type="match status" value="1"/>
</dbReference>
<dbReference type="SUPFAM" id="SSF158832">
    <property type="entry name" value="Tex N-terminal region-like"/>
    <property type="match status" value="1"/>
</dbReference>
<dbReference type="Pfam" id="PF17674">
    <property type="entry name" value="HHH_9"/>
    <property type="match status" value="1"/>
</dbReference>
<evidence type="ECO:0000256" key="1">
    <source>
        <dbReference type="ARBA" id="ARBA00025604"/>
    </source>
</evidence>
<proteinExistence type="predicted"/>
<accession>A0A9Q2D075</accession>
<evidence type="ECO:0000259" key="2">
    <source>
        <dbReference type="PROSITE" id="PS50126"/>
    </source>
</evidence>
<reference evidence="3 4" key="1">
    <citation type="submission" date="2020-08" db="EMBL/GenBank/DDBJ databases">
        <title>Genomic Encyclopedia of Type Strains, Phase IV (KMG-IV): sequencing the most valuable type-strain genomes for metagenomic binning, comparative biology and taxonomic classification.</title>
        <authorList>
            <person name="Goeker M."/>
        </authorList>
    </citation>
    <scope>NUCLEOTIDE SEQUENCE [LARGE SCALE GENOMIC DNA]</scope>
    <source>
        <strain evidence="3 4">DSM 19163</strain>
    </source>
</reference>
<dbReference type="InterPro" id="IPR018974">
    <property type="entry name" value="Tex-like_N"/>
</dbReference>
<dbReference type="InterPro" id="IPR012340">
    <property type="entry name" value="NA-bd_OB-fold"/>
</dbReference>
<dbReference type="SUPFAM" id="SSF53098">
    <property type="entry name" value="Ribonuclease H-like"/>
    <property type="match status" value="1"/>
</dbReference>
<dbReference type="FunFam" id="1.10.150.310:FF:000001">
    <property type="entry name" value="RNA-binding transcriptional accessory protein"/>
    <property type="match status" value="1"/>
</dbReference>
<dbReference type="AlphaFoldDB" id="A0A9Q2D075"/>
<dbReference type="PANTHER" id="PTHR10724:SF10">
    <property type="entry name" value="S1 RNA-BINDING DOMAIN-CONTAINING PROTEIN 1"/>
    <property type="match status" value="1"/>
</dbReference>
<protein>
    <recommendedName>
        <fullName evidence="2">S1 motif domain-containing protein</fullName>
    </recommendedName>
</protein>
<dbReference type="InterPro" id="IPR050437">
    <property type="entry name" value="Ribos_protein_bS1-like"/>
</dbReference>
<dbReference type="FunFam" id="1.10.10.650:FF:000001">
    <property type="entry name" value="S1 RNA-binding domain 1"/>
    <property type="match status" value="1"/>
</dbReference>
<dbReference type="InterPro" id="IPR032639">
    <property type="entry name" value="Tex_YqgF"/>
</dbReference>
<dbReference type="GO" id="GO:0006412">
    <property type="term" value="P:translation"/>
    <property type="evidence" value="ECO:0007669"/>
    <property type="project" value="TreeGrafter"/>
</dbReference>